<keyword evidence="1" id="KW-0472">Membrane</keyword>
<dbReference type="Pfam" id="PF20249">
    <property type="entry name" value="VasX_N"/>
    <property type="match status" value="1"/>
</dbReference>
<evidence type="ECO:0000256" key="1">
    <source>
        <dbReference type="SAM" id="Phobius"/>
    </source>
</evidence>
<dbReference type="RefSeq" id="WP_120032081.1">
    <property type="nucleotide sequence ID" value="NZ_QVMU01000012.1"/>
</dbReference>
<dbReference type="AlphaFoldDB" id="A0A3A6QHI3"/>
<reference evidence="3 4" key="1">
    <citation type="submission" date="2018-08" db="EMBL/GenBank/DDBJ databases">
        <title>Vibrio isolated from the Eastern China Marginal Seas.</title>
        <authorList>
            <person name="Li Y."/>
        </authorList>
    </citation>
    <scope>NUCLEOTIDE SEQUENCE [LARGE SCALE GENOMIC DNA]</scope>
    <source>
        <strain evidence="3 4">BEI233</strain>
    </source>
</reference>
<feature type="transmembrane region" description="Helical" evidence="1">
    <location>
        <begin position="729"/>
        <end position="750"/>
    </location>
</feature>
<sequence>MSANFSSNPACNPIIPIYPVRYAYINIFDDLVPAANPPAVSAMMDTKDVAVTKGYAIRLLREGWVYIREEDSNQLLHIFKYTQKQSGTAVTESFEKYLFKNKKNAQDGLMLDSSANQLPFAFVSANTSKISIVYTEHELSANLIDKMHSNQDVRINSMQLIDLIPKQTDHTIAATADNLKSLVEDYRDFQDRMLTKITSDGDELDQFSLDVLTTQPSYQQASDVMVAQLQKQYCSRERARIVTLFDPVGRQMELSQTHAKLTIWENDYAAMNIYPYTIGEMVNGFLMHKDPEIKKIATDNIDTVSHEKYWSAMRNERALFFSRRVQILELYDHFSQGEKTVNEVGTLTAFIHNFIDLDPNDNLSCEREIQKLALLSCSIFDGLMSSSEGSILLTDLINKAHSEELVSKNVVNTYELAVNGLFTLVTIPQSEFNWDKATKVALDAMYNWVGAKWGEMRAIHLYGQQNGWKAVNQIKASAAQYTVDKLIPSMLNVFGLEIDGEKIKLSADELARTFAQALDKQIAWGKGLGTIASDHILENAESKMKVGQDIFDWGEQHRQGRLNIQWELAKVKVTRLSGKHFSFVTNEAVTGNIGILFDSGFAGLSAFFNVSNITAIALQTDYDQRDPLKHAGRRYDALAMTSAISALTVDVLSVARGTMVAGQGVIKVLPARVAVRFLPGLKSGAEHTARLLAGKAVGSLIAVANFATAATSFYNAWHSFNDGQTEVGIGHTAIGVGSSLLFVGAVKALAVTGGGATATGVGLPVGVACFALALIVGGVGLVYAFEKNPLENLLFYCFWGKSNRYPFWNAIESSDLDIQKRLVLATNEPDKVSHVYRVELQEFMNLLAMPKLTLDLDYEQSSARFWLGNAGGKERTCRFQFELPQFRPGVSEMHAGLYTRSGVDEMGRFYSSYNDELTQKFKESIQQALLEPSNYNFNDSTLSVDIKMEFNEDIKLIWVYKPTPDIVVPLRWLKSNGELKDPAIGMLNDQFMEIY</sequence>
<evidence type="ECO:0000313" key="3">
    <source>
        <dbReference type="EMBL" id="RJX70144.1"/>
    </source>
</evidence>
<proteinExistence type="predicted"/>
<protein>
    <recommendedName>
        <fullName evidence="2">Toxin VasX N-terminal region domain-containing protein</fullName>
    </recommendedName>
</protein>
<organism evidence="3 4">
    <name type="scientific">Vibrio sinensis</name>
    <dbReference type="NCBI Taxonomy" id="2302434"/>
    <lineage>
        <taxon>Bacteria</taxon>
        <taxon>Pseudomonadati</taxon>
        <taxon>Pseudomonadota</taxon>
        <taxon>Gammaproteobacteria</taxon>
        <taxon>Vibrionales</taxon>
        <taxon>Vibrionaceae</taxon>
        <taxon>Vibrio</taxon>
    </lineage>
</organism>
<dbReference type="CDD" id="cd20706">
    <property type="entry name" value="MIX_II"/>
    <property type="match status" value="1"/>
</dbReference>
<keyword evidence="1" id="KW-1133">Transmembrane helix</keyword>
<feature type="transmembrane region" description="Helical" evidence="1">
    <location>
        <begin position="762"/>
        <end position="785"/>
    </location>
</feature>
<dbReference type="InterPro" id="IPR046864">
    <property type="entry name" value="VasX_N"/>
</dbReference>
<comment type="caution">
    <text evidence="3">The sequence shown here is derived from an EMBL/GenBank/DDBJ whole genome shotgun (WGS) entry which is preliminary data.</text>
</comment>
<evidence type="ECO:0000313" key="4">
    <source>
        <dbReference type="Proteomes" id="UP000273252"/>
    </source>
</evidence>
<feature type="domain" description="Toxin VasX N-terminal region" evidence="2">
    <location>
        <begin position="9"/>
        <end position="164"/>
    </location>
</feature>
<evidence type="ECO:0000259" key="2">
    <source>
        <dbReference type="Pfam" id="PF20249"/>
    </source>
</evidence>
<feature type="transmembrane region" description="Helical" evidence="1">
    <location>
        <begin position="696"/>
        <end position="717"/>
    </location>
</feature>
<dbReference type="OrthoDB" id="7370316at2"/>
<accession>A0A3A6QHI3</accession>
<gene>
    <name evidence="3" type="ORF">DZ860_13360</name>
</gene>
<dbReference type="EMBL" id="QVMU01000012">
    <property type="protein sequence ID" value="RJX70144.1"/>
    <property type="molecule type" value="Genomic_DNA"/>
</dbReference>
<keyword evidence="1" id="KW-0812">Transmembrane</keyword>
<keyword evidence="4" id="KW-1185">Reference proteome</keyword>
<dbReference type="Proteomes" id="UP000273252">
    <property type="component" value="Unassembled WGS sequence"/>
</dbReference>
<name>A0A3A6QHI3_9VIBR</name>